<protein>
    <submittedName>
        <fullName evidence="9">Putative WRKY transcription factor 2</fullName>
    </submittedName>
</protein>
<dbReference type="STRING" id="981085.W9S6X4"/>
<gene>
    <name evidence="9" type="ORF">L484_015130</name>
</gene>
<dbReference type="AlphaFoldDB" id="W9S6X4"/>
<dbReference type="PROSITE" id="PS50811">
    <property type="entry name" value="WRKY"/>
    <property type="match status" value="2"/>
</dbReference>
<feature type="region of interest" description="Disordered" evidence="7">
    <location>
        <begin position="214"/>
        <end position="248"/>
    </location>
</feature>
<dbReference type="InterPro" id="IPR003657">
    <property type="entry name" value="WRKY_dom"/>
</dbReference>
<evidence type="ECO:0000256" key="2">
    <source>
        <dbReference type="ARBA" id="ARBA00022737"/>
    </source>
</evidence>
<keyword evidence="3" id="KW-0805">Transcription regulation</keyword>
<feature type="domain" description="WRKY" evidence="8">
    <location>
        <begin position="472"/>
        <end position="537"/>
    </location>
</feature>
<dbReference type="SMR" id="W9S6X4"/>
<dbReference type="Gene3D" id="2.20.25.80">
    <property type="entry name" value="WRKY domain"/>
    <property type="match status" value="2"/>
</dbReference>
<keyword evidence="5" id="KW-0804">Transcription</keyword>
<evidence type="ECO:0000259" key="8">
    <source>
        <dbReference type="PROSITE" id="PS50811"/>
    </source>
</evidence>
<keyword evidence="2" id="KW-0677">Repeat</keyword>
<dbReference type="KEGG" id="mnt:21398241"/>
<dbReference type="FunFam" id="2.20.25.80:FF:000006">
    <property type="entry name" value="WRKY transcription factor"/>
    <property type="match status" value="1"/>
</dbReference>
<dbReference type="PANTHER" id="PTHR31221">
    <property type="entry name" value="WRKY TRANSCRIPTION FACTOR PROTEIN 1-RELATED"/>
    <property type="match status" value="1"/>
</dbReference>
<dbReference type="SMART" id="SM00774">
    <property type="entry name" value="WRKY"/>
    <property type="match status" value="2"/>
</dbReference>
<dbReference type="Proteomes" id="UP000030645">
    <property type="component" value="Unassembled WGS sequence"/>
</dbReference>
<feature type="compositionally biased region" description="Polar residues" evidence="7">
    <location>
        <begin position="404"/>
        <end position="415"/>
    </location>
</feature>
<evidence type="ECO:0000313" key="10">
    <source>
        <dbReference type="Proteomes" id="UP000030645"/>
    </source>
</evidence>
<name>W9S6X4_9ROSA</name>
<feature type="region of interest" description="Disordered" evidence="7">
    <location>
        <begin position="388"/>
        <end position="449"/>
    </location>
</feature>
<evidence type="ECO:0000256" key="5">
    <source>
        <dbReference type="ARBA" id="ARBA00023163"/>
    </source>
</evidence>
<proteinExistence type="predicted"/>
<dbReference type="GO" id="GO:0005634">
    <property type="term" value="C:nucleus"/>
    <property type="evidence" value="ECO:0007669"/>
    <property type="project" value="UniProtKB-SubCell"/>
</dbReference>
<reference evidence="10" key="1">
    <citation type="submission" date="2013-01" db="EMBL/GenBank/DDBJ databases">
        <title>Draft Genome Sequence of a Mulberry Tree, Morus notabilis C.K. Schneid.</title>
        <authorList>
            <person name="He N."/>
            <person name="Zhao S."/>
        </authorList>
    </citation>
    <scope>NUCLEOTIDE SEQUENCE</scope>
</reference>
<evidence type="ECO:0000256" key="6">
    <source>
        <dbReference type="ARBA" id="ARBA00023242"/>
    </source>
</evidence>
<dbReference type="EMBL" id="KE346196">
    <property type="protein sequence ID" value="EXC29937.1"/>
    <property type="molecule type" value="Genomic_DNA"/>
</dbReference>
<feature type="domain" description="WRKY" evidence="8">
    <location>
        <begin position="258"/>
        <end position="316"/>
    </location>
</feature>
<feature type="region of interest" description="Disordered" evidence="7">
    <location>
        <begin position="355"/>
        <end position="375"/>
    </location>
</feature>
<organism evidence="9 10">
    <name type="scientific">Morus notabilis</name>
    <dbReference type="NCBI Taxonomy" id="981085"/>
    <lineage>
        <taxon>Eukaryota</taxon>
        <taxon>Viridiplantae</taxon>
        <taxon>Streptophyta</taxon>
        <taxon>Embryophyta</taxon>
        <taxon>Tracheophyta</taxon>
        <taxon>Spermatophyta</taxon>
        <taxon>Magnoliopsida</taxon>
        <taxon>eudicotyledons</taxon>
        <taxon>Gunneridae</taxon>
        <taxon>Pentapetalae</taxon>
        <taxon>rosids</taxon>
        <taxon>fabids</taxon>
        <taxon>Rosales</taxon>
        <taxon>Moraceae</taxon>
        <taxon>Moreae</taxon>
        <taxon>Morus</taxon>
    </lineage>
</organism>
<dbReference type="InterPro" id="IPR036576">
    <property type="entry name" value="WRKY_dom_sf"/>
</dbReference>
<sequence>MGEGQDWTSEDRKILIPTLGEEALGLMTASNCGGAATSIAERRAAKFGFNAVKISTPRFRTTSPLASPAARSPCLTIPEGISPTALLDSPIMLPNTQVLPSPTTGKFLLPTFSQESSILHSTTREYLNKGNAIDSFRFKPYGENKSPPRCSSFGNQRTDAVDQAMVLDKPSVGFEFPTEFAGETTIKQSLDFSNGVKFFDNAITDAKSVDMKVSPDVASDQTSLSRGTIHGEDDATHDPSEGNHNVSNQAVGIARTSEDGYNWRKYGQKQVKGSEYPRSYYKCTHTDCQVKKKVERSHDGQITEIIYKGSHNHAKPQPNRRAVPGSGFSFDEMPEVSEGSGSCLKVEGRSGSVWTNVQSGSTSNKLGSNGRTDGMEIKSSASVLTELSDPLSTAQGKSIGMIESTETPELSSTVASDEDDEDGAIQRSMSLGDDADDEEPETKRRKKESSLIETSLTLRSVREPRVVVQIESDVDILDDGYRWRKYGQKVVKGNPNPRSYYKCTSAGCSVRKHVERASHNLKFVITTYEGKHNHEVPAARNSNHMNSSGANVSPVTANSAQPALTLPRNTTIPKSETQIQDLAPQFDRKPEFNNEYLRPSFPVSFSNGASSLYPMKFPPLQSFIPYASYGLNPNCIAIQQSSSVTPVVPDFPMSLPLALPPSGNLSLVGFDFNSRKPVAPIQPMLSGQRLQQNDVRFLRPKEEQKDDIHYDARVPLVDHANAASLSSYSSSTAYNQIMGSFP</sequence>
<accession>W9S6X4</accession>
<dbReference type="OrthoDB" id="2021103at2759"/>
<dbReference type="InterPro" id="IPR044810">
    <property type="entry name" value="WRKY_plant"/>
</dbReference>
<dbReference type="GO" id="GO:0043565">
    <property type="term" value="F:sequence-specific DNA binding"/>
    <property type="evidence" value="ECO:0007669"/>
    <property type="project" value="InterPro"/>
</dbReference>
<dbReference type="SUPFAM" id="SSF118290">
    <property type="entry name" value="WRKY DNA-binding domain"/>
    <property type="match status" value="2"/>
</dbReference>
<dbReference type="GO" id="GO:0003700">
    <property type="term" value="F:DNA-binding transcription factor activity"/>
    <property type="evidence" value="ECO:0007669"/>
    <property type="project" value="InterPro"/>
</dbReference>
<evidence type="ECO:0000313" key="9">
    <source>
        <dbReference type="EMBL" id="EXC29937.1"/>
    </source>
</evidence>
<dbReference type="PANTHER" id="PTHR31221:SF126">
    <property type="entry name" value="WRKY DOMAIN-CONTAINING PROTEIN"/>
    <property type="match status" value="1"/>
</dbReference>
<evidence type="ECO:0000256" key="7">
    <source>
        <dbReference type="SAM" id="MobiDB-lite"/>
    </source>
</evidence>
<keyword evidence="4" id="KW-0238">DNA-binding</keyword>
<feature type="compositionally biased region" description="Polar residues" evidence="7">
    <location>
        <begin position="355"/>
        <end position="371"/>
    </location>
</feature>
<feature type="compositionally biased region" description="Basic and acidic residues" evidence="7">
    <location>
        <begin position="229"/>
        <end position="241"/>
    </location>
</feature>
<keyword evidence="6" id="KW-0539">Nucleus</keyword>
<keyword evidence="10" id="KW-1185">Reference proteome</keyword>
<dbReference type="FunFam" id="2.20.25.80:FF:000001">
    <property type="entry name" value="WRKY transcription factor 33"/>
    <property type="match status" value="1"/>
</dbReference>
<evidence type="ECO:0000256" key="4">
    <source>
        <dbReference type="ARBA" id="ARBA00023125"/>
    </source>
</evidence>
<dbReference type="eggNOG" id="ENOG502QRFS">
    <property type="taxonomic scope" value="Eukaryota"/>
</dbReference>
<evidence type="ECO:0000256" key="1">
    <source>
        <dbReference type="ARBA" id="ARBA00004123"/>
    </source>
</evidence>
<dbReference type="Pfam" id="PF03106">
    <property type="entry name" value="WRKY"/>
    <property type="match status" value="2"/>
</dbReference>
<comment type="subcellular location">
    <subcellularLocation>
        <location evidence="1">Nucleus</location>
    </subcellularLocation>
</comment>
<evidence type="ECO:0000256" key="3">
    <source>
        <dbReference type="ARBA" id="ARBA00023015"/>
    </source>
</evidence>